<protein>
    <submittedName>
        <fullName evidence="2">ChaB protein</fullName>
    </submittedName>
</protein>
<dbReference type="EMBL" id="CM001466">
    <property type="protein sequence ID" value="EHY91281.1"/>
    <property type="molecule type" value="Genomic_DNA"/>
</dbReference>
<accession>H8G604</accession>
<keyword evidence="3" id="KW-1185">Reference proteome</keyword>
<gene>
    <name evidence="2" type="ORF">SacazDRAFT_04441</name>
</gene>
<dbReference type="InterPro" id="IPR009317">
    <property type="entry name" value="ChaB"/>
</dbReference>
<dbReference type="HOGENOM" id="CLU_129869_0_0_11"/>
<proteinExistence type="predicted"/>
<dbReference type="SUPFAM" id="SSF140376">
    <property type="entry name" value="ChaB-like"/>
    <property type="match status" value="1"/>
</dbReference>
<dbReference type="Gene3D" id="1.10.1740.70">
    <property type="entry name" value="ChaB"/>
    <property type="match status" value="1"/>
</dbReference>
<dbReference type="Pfam" id="PF06150">
    <property type="entry name" value="ChaB"/>
    <property type="match status" value="1"/>
</dbReference>
<dbReference type="AlphaFoldDB" id="H8G604"/>
<feature type="compositionally biased region" description="Basic and acidic residues" evidence="1">
    <location>
        <begin position="132"/>
        <end position="143"/>
    </location>
</feature>
<dbReference type="Proteomes" id="UP000004705">
    <property type="component" value="Chromosome"/>
</dbReference>
<reference evidence="2 3" key="1">
    <citation type="journal article" date="2012" name="Stand. Genomic Sci.">
        <title>Genome sequence of the soil bacterium Saccharomonospora azurea type strain (NA-128(T)).</title>
        <authorList>
            <person name="Klenk H.P."/>
            <person name="Held B."/>
            <person name="Lucas S."/>
            <person name="Lapidus A."/>
            <person name="Copeland A."/>
            <person name="Hammon N."/>
            <person name="Pitluck S."/>
            <person name="Goodwin L.A."/>
            <person name="Han C."/>
            <person name="Tapia R."/>
            <person name="Brambilla E.M."/>
            <person name="Potter G."/>
            <person name="Land M."/>
            <person name="Ivanova N."/>
            <person name="Rohde M."/>
            <person name="Goker M."/>
            <person name="Detter J.C."/>
            <person name="Kyrpides N.C."/>
            <person name="Woyke T."/>
        </authorList>
    </citation>
    <scope>NUCLEOTIDE SEQUENCE [LARGE SCALE GENOMIC DNA]</scope>
    <source>
        <strain evidence="2 3">NA-128</strain>
    </source>
</reference>
<organism evidence="2 3">
    <name type="scientific">Saccharomonospora azurea NA-128</name>
    <dbReference type="NCBI Taxonomy" id="882081"/>
    <lineage>
        <taxon>Bacteria</taxon>
        <taxon>Bacillati</taxon>
        <taxon>Actinomycetota</taxon>
        <taxon>Actinomycetes</taxon>
        <taxon>Pseudonocardiales</taxon>
        <taxon>Pseudonocardiaceae</taxon>
        <taxon>Saccharomonospora</taxon>
    </lineage>
</organism>
<dbReference type="InterPro" id="IPR037205">
    <property type="entry name" value="ChaB_sf"/>
</dbReference>
<feature type="compositionally biased region" description="Basic and acidic residues" evidence="1">
    <location>
        <begin position="93"/>
        <end position="113"/>
    </location>
</feature>
<sequence>MLSSPVTAVGRVVETPRLPVPKIGNPDGRRHEEQLITKQVRSVPGRQELPSTLQRSPEKAQRTWIEAHDSAVETYGEGRRAHQTAFAALKHTFEKVGDHWEPKSRKGPSDKQASRGAGQRATKTAGGVDANASKEHLYERARQLDIPGRSSMSKKDLVDALQKASGRQSAKARKSRS</sequence>
<feature type="region of interest" description="Disordered" evidence="1">
    <location>
        <begin position="41"/>
        <end position="61"/>
    </location>
</feature>
<evidence type="ECO:0000256" key="1">
    <source>
        <dbReference type="SAM" id="MobiDB-lite"/>
    </source>
</evidence>
<feature type="region of interest" description="Disordered" evidence="1">
    <location>
        <begin position="93"/>
        <end position="177"/>
    </location>
</feature>
<evidence type="ECO:0000313" key="3">
    <source>
        <dbReference type="Proteomes" id="UP000004705"/>
    </source>
</evidence>
<name>H8G604_9PSEU</name>
<evidence type="ECO:0000313" key="2">
    <source>
        <dbReference type="EMBL" id="EHY91281.1"/>
    </source>
</evidence>